<keyword evidence="2" id="KW-1185">Reference proteome</keyword>
<evidence type="ECO:0000313" key="2">
    <source>
        <dbReference type="Proteomes" id="UP000821865"/>
    </source>
</evidence>
<accession>A0ACB8E066</accession>
<dbReference type="EMBL" id="CM023470">
    <property type="protein sequence ID" value="KAH7979998.1"/>
    <property type="molecule type" value="Genomic_DNA"/>
</dbReference>
<dbReference type="Proteomes" id="UP000821865">
    <property type="component" value="Chromosome 1"/>
</dbReference>
<evidence type="ECO:0000313" key="1">
    <source>
        <dbReference type="EMBL" id="KAH7979998.1"/>
    </source>
</evidence>
<reference evidence="1" key="1">
    <citation type="submission" date="2020-05" db="EMBL/GenBank/DDBJ databases">
        <title>Large-scale comparative analyses of tick genomes elucidate their genetic diversity and vector capacities.</title>
        <authorList>
            <person name="Jia N."/>
            <person name="Wang J."/>
            <person name="Shi W."/>
            <person name="Du L."/>
            <person name="Sun Y."/>
            <person name="Zhan W."/>
            <person name="Jiang J."/>
            <person name="Wang Q."/>
            <person name="Zhang B."/>
            <person name="Ji P."/>
            <person name="Sakyi L.B."/>
            <person name="Cui X."/>
            <person name="Yuan T."/>
            <person name="Jiang B."/>
            <person name="Yang W."/>
            <person name="Lam T.T.-Y."/>
            <person name="Chang Q."/>
            <person name="Ding S."/>
            <person name="Wang X."/>
            <person name="Zhu J."/>
            <person name="Ruan X."/>
            <person name="Zhao L."/>
            <person name="Wei J."/>
            <person name="Que T."/>
            <person name="Du C."/>
            <person name="Cheng J."/>
            <person name="Dai P."/>
            <person name="Han X."/>
            <person name="Huang E."/>
            <person name="Gao Y."/>
            <person name="Liu J."/>
            <person name="Shao H."/>
            <person name="Ye R."/>
            <person name="Li L."/>
            <person name="Wei W."/>
            <person name="Wang X."/>
            <person name="Wang C."/>
            <person name="Yang T."/>
            <person name="Huo Q."/>
            <person name="Li W."/>
            <person name="Guo W."/>
            <person name="Chen H."/>
            <person name="Zhou L."/>
            <person name="Ni X."/>
            <person name="Tian J."/>
            <person name="Zhou Y."/>
            <person name="Sheng Y."/>
            <person name="Liu T."/>
            <person name="Pan Y."/>
            <person name="Xia L."/>
            <person name="Li J."/>
            <person name="Zhao F."/>
            <person name="Cao W."/>
        </authorList>
    </citation>
    <scope>NUCLEOTIDE SEQUENCE</scope>
    <source>
        <strain evidence="1">Dsil-2018</strain>
    </source>
</reference>
<sequence>MSPIAPYVCANRSIAEPGTVVVRRFQPRVATVVREKAGEQCEESGRQNEDDTETEAAAGDRRNGKSHGALGDARPLPPVDTLEACDKAANRRQTPIPPQPPPSSLLETPLPPSGVATSLSVCPNEKKIPATDVLPADSVPRQPGVEQRRRALINANSKFNRLNLTCNPTALPPTNPRPPLKRNVLTLRQPSSLLACGIGQSR</sequence>
<proteinExistence type="predicted"/>
<protein>
    <submittedName>
        <fullName evidence="1">Uncharacterized protein</fullName>
    </submittedName>
</protein>
<gene>
    <name evidence="1" type="ORF">HPB49_012478</name>
</gene>
<comment type="caution">
    <text evidence="1">The sequence shown here is derived from an EMBL/GenBank/DDBJ whole genome shotgun (WGS) entry which is preliminary data.</text>
</comment>
<name>A0ACB8E066_DERSI</name>
<organism evidence="1 2">
    <name type="scientific">Dermacentor silvarum</name>
    <name type="common">Tick</name>
    <dbReference type="NCBI Taxonomy" id="543639"/>
    <lineage>
        <taxon>Eukaryota</taxon>
        <taxon>Metazoa</taxon>
        <taxon>Ecdysozoa</taxon>
        <taxon>Arthropoda</taxon>
        <taxon>Chelicerata</taxon>
        <taxon>Arachnida</taxon>
        <taxon>Acari</taxon>
        <taxon>Parasitiformes</taxon>
        <taxon>Ixodida</taxon>
        <taxon>Ixodoidea</taxon>
        <taxon>Ixodidae</taxon>
        <taxon>Rhipicephalinae</taxon>
        <taxon>Dermacentor</taxon>
    </lineage>
</organism>